<reference evidence="1 2" key="1">
    <citation type="submission" date="2017-08" db="EMBL/GenBank/DDBJ databases">
        <title>The complete genome sequence of Maribacter sp. B1, isolated from deep-sea sediment.</title>
        <authorList>
            <person name="Wu Y.-H."/>
            <person name="Cheng H."/>
            <person name="Xu X.-W."/>
        </authorList>
    </citation>
    <scope>NUCLEOTIDE SEQUENCE [LARGE SCALE GENOMIC DNA]</scope>
    <source>
        <strain evidence="1 2">B1</strain>
    </source>
</reference>
<protein>
    <submittedName>
        <fullName evidence="1">Uncharacterized protein</fullName>
    </submittedName>
</protein>
<dbReference type="KEGG" id="marb:CJ263_15315"/>
<dbReference type="OrthoDB" id="6121546at2"/>
<dbReference type="InterPro" id="IPR026001">
    <property type="entry name" value="Abi-like_C"/>
</dbReference>
<proteinExistence type="predicted"/>
<dbReference type="RefSeq" id="WP_094998081.1">
    <property type="nucleotide sequence ID" value="NZ_BMJL01000019.1"/>
</dbReference>
<dbReference type="Pfam" id="PF14355">
    <property type="entry name" value="Abi_C"/>
    <property type="match status" value="1"/>
</dbReference>
<gene>
    <name evidence="1" type="ORF">CJ263_15315</name>
</gene>
<dbReference type="Proteomes" id="UP000215244">
    <property type="component" value="Chromosome"/>
</dbReference>
<organism evidence="1 2">
    <name type="scientific">Maribacter cobaltidurans</name>
    <dbReference type="NCBI Taxonomy" id="1178778"/>
    <lineage>
        <taxon>Bacteria</taxon>
        <taxon>Pseudomonadati</taxon>
        <taxon>Bacteroidota</taxon>
        <taxon>Flavobacteriia</taxon>
        <taxon>Flavobacteriales</taxon>
        <taxon>Flavobacteriaceae</taxon>
        <taxon>Maribacter</taxon>
    </lineage>
</organism>
<evidence type="ECO:0000313" key="2">
    <source>
        <dbReference type="Proteomes" id="UP000215244"/>
    </source>
</evidence>
<name>A0A223V7S3_9FLAO</name>
<evidence type="ECO:0000313" key="1">
    <source>
        <dbReference type="EMBL" id="ASV31474.1"/>
    </source>
</evidence>
<accession>A0A223V7S3</accession>
<dbReference type="AlphaFoldDB" id="A0A223V7S3"/>
<dbReference type="EMBL" id="CP022957">
    <property type="protein sequence ID" value="ASV31474.1"/>
    <property type="molecule type" value="Genomic_DNA"/>
</dbReference>
<sequence>MKITEKTIRFLGRALCGDTGLVPYKSGPQLVDFFVNYGADDQYGEGFPSRWRYTEEKIREYNGTKFLKSILEDSVDPRDFMESDINICETIKTFNELLNFDGYELKKVGAFYKIADSKGILVEPETVTGINHDFIQEQIKKCNEKIEQGDFNGAITNARSLAEAVMIEIIEEHEGKEIKNDGKIENLYKQVKKILNLTIDPKTMPQTVLQILSGLDSIVGGLAGLSNNSGDRHANKFNTKKHHARLAVNSTMTLVDFLLESKEYQK</sequence>
<keyword evidence="2" id="KW-1185">Reference proteome</keyword>